<evidence type="ECO:0000313" key="2">
    <source>
        <dbReference type="Proteomes" id="UP000054937"/>
    </source>
</evidence>
<protein>
    <submittedName>
        <fullName evidence="1">Uncharacterized protein</fullName>
    </submittedName>
</protein>
<reference evidence="1 2" key="1">
    <citation type="journal article" date="2015" name="Sci. Rep.">
        <title>Genome of the facultative scuticociliatosis pathogen Pseudocohnilembus persalinus provides insight into its virulence through horizontal gene transfer.</title>
        <authorList>
            <person name="Xiong J."/>
            <person name="Wang G."/>
            <person name="Cheng J."/>
            <person name="Tian M."/>
            <person name="Pan X."/>
            <person name="Warren A."/>
            <person name="Jiang C."/>
            <person name="Yuan D."/>
            <person name="Miao W."/>
        </authorList>
    </citation>
    <scope>NUCLEOTIDE SEQUENCE [LARGE SCALE GENOMIC DNA]</scope>
    <source>
        <strain evidence="1">36N120E</strain>
    </source>
</reference>
<accession>A0A0V0R8U8</accession>
<dbReference type="InParanoid" id="A0A0V0R8U8"/>
<dbReference type="AlphaFoldDB" id="A0A0V0R8U8"/>
<evidence type="ECO:0000313" key="1">
    <source>
        <dbReference type="EMBL" id="KRX10925.1"/>
    </source>
</evidence>
<dbReference type="Proteomes" id="UP000054937">
    <property type="component" value="Unassembled WGS sequence"/>
</dbReference>
<keyword evidence="2" id="KW-1185">Reference proteome</keyword>
<gene>
    <name evidence="1" type="ORF">PPERSA_12049</name>
</gene>
<dbReference type="EMBL" id="LDAU01000013">
    <property type="protein sequence ID" value="KRX10925.1"/>
    <property type="molecule type" value="Genomic_DNA"/>
</dbReference>
<organism evidence="1 2">
    <name type="scientific">Pseudocohnilembus persalinus</name>
    <name type="common">Ciliate</name>
    <dbReference type="NCBI Taxonomy" id="266149"/>
    <lineage>
        <taxon>Eukaryota</taxon>
        <taxon>Sar</taxon>
        <taxon>Alveolata</taxon>
        <taxon>Ciliophora</taxon>
        <taxon>Intramacronucleata</taxon>
        <taxon>Oligohymenophorea</taxon>
        <taxon>Scuticociliatia</taxon>
        <taxon>Philasterida</taxon>
        <taxon>Pseudocohnilembidae</taxon>
        <taxon>Pseudocohnilembus</taxon>
    </lineage>
</organism>
<sequence>MNLNFDQNGLSDINNQLQENLFFQQQTQDDVNAEENCLYGMDQAPQTPQQASQIQQQGQVTTSTNYNLQNLFQTQQNTGINHLYNQNASSHNNHHLIKQQSFGINQSLQTLSNTTQNKPNDSGINQSHTQFNINQSEIYEENEDDEEEEQEKQFKNLEFGCF</sequence>
<name>A0A0V0R8U8_PSEPJ</name>
<proteinExistence type="predicted"/>
<comment type="caution">
    <text evidence="1">The sequence shown here is derived from an EMBL/GenBank/DDBJ whole genome shotgun (WGS) entry which is preliminary data.</text>
</comment>